<dbReference type="GO" id="GO:0005829">
    <property type="term" value="C:cytosol"/>
    <property type="evidence" value="ECO:0007669"/>
    <property type="project" value="TreeGrafter"/>
</dbReference>
<dbReference type="Gene3D" id="3.30.70.1450">
    <property type="entry name" value="Regulator of K+ conductance, C-terminal domain"/>
    <property type="match status" value="1"/>
</dbReference>
<evidence type="ECO:0000313" key="8">
    <source>
        <dbReference type="Proteomes" id="UP000199199"/>
    </source>
</evidence>
<feature type="domain" description="RCK C-terminal" evidence="6">
    <location>
        <begin position="169"/>
        <end position="254"/>
    </location>
</feature>
<dbReference type="InterPro" id="IPR011991">
    <property type="entry name" value="ArsR-like_HTH"/>
</dbReference>
<keyword evidence="2 7" id="KW-0238">DNA-binding</keyword>
<dbReference type="RefSeq" id="WP_281244699.1">
    <property type="nucleotide sequence ID" value="NZ_FOZS01000002.1"/>
</dbReference>
<evidence type="ECO:0000259" key="5">
    <source>
        <dbReference type="PROSITE" id="PS50956"/>
    </source>
</evidence>
<dbReference type="InterPro" id="IPR000485">
    <property type="entry name" value="AsnC-type_HTH_dom"/>
</dbReference>
<dbReference type="Gene3D" id="1.10.10.10">
    <property type="entry name" value="Winged helix-like DNA-binding domain superfamily/Winged helix DNA-binding domain"/>
    <property type="match status" value="1"/>
</dbReference>
<evidence type="ECO:0000256" key="2">
    <source>
        <dbReference type="ARBA" id="ARBA00023125"/>
    </source>
</evidence>
<keyword evidence="1" id="KW-0805">Transcription regulation</keyword>
<dbReference type="PRINTS" id="PR00033">
    <property type="entry name" value="HTHASNC"/>
</dbReference>
<feature type="region of interest" description="Disordered" evidence="4">
    <location>
        <begin position="245"/>
        <end position="267"/>
    </location>
</feature>
<reference evidence="8" key="1">
    <citation type="submission" date="2016-10" db="EMBL/GenBank/DDBJ databases">
        <authorList>
            <person name="Varghese N."/>
            <person name="Submissions S."/>
        </authorList>
    </citation>
    <scope>NUCLEOTIDE SEQUENCE [LARGE SCALE GENOMIC DNA]</scope>
    <source>
        <strain evidence="8">DSM 22427</strain>
    </source>
</reference>
<evidence type="ECO:0000256" key="3">
    <source>
        <dbReference type="ARBA" id="ARBA00023163"/>
    </source>
</evidence>
<dbReference type="PANTHER" id="PTHR30154:SF34">
    <property type="entry name" value="TRANSCRIPTIONAL REGULATOR AZLB"/>
    <property type="match status" value="1"/>
</dbReference>
<dbReference type="GO" id="GO:0006813">
    <property type="term" value="P:potassium ion transport"/>
    <property type="evidence" value="ECO:0007669"/>
    <property type="project" value="InterPro"/>
</dbReference>
<protein>
    <submittedName>
        <fullName evidence="7">DNA-binding transcriptional regulator, Lrp family</fullName>
    </submittedName>
</protein>
<gene>
    <name evidence="7" type="ORF">SAMN04488556_2054</name>
</gene>
<dbReference type="GO" id="GO:0043565">
    <property type="term" value="F:sequence-specific DNA binding"/>
    <property type="evidence" value="ECO:0007669"/>
    <property type="project" value="InterPro"/>
</dbReference>
<dbReference type="Pfam" id="PF02080">
    <property type="entry name" value="TrkA_C"/>
    <property type="match status" value="1"/>
</dbReference>
<evidence type="ECO:0000256" key="1">
    <source>
        <dbReference type="ARBA" id="ARBA00023015"/>
    </source>
</evidence>
<keyword evidence="3" id="KW-0804">Transcription</keyword>
<name>A0A1I6RSE8_9EURY</name>
<dbReference type="PROSITE" id="PS51202">
    <property type="entry name" value="RCK_C"/>
    <property type="match status" value="1"/>
</dbReference>
<keyword evidence="8" id="KW-1185">Reference proteome</keyword>
<dbReference type="AlphaFoldDB" id="A0A1I6RSE8"/>
<feature type="domain" description="HTH asnC-type" evidence="5">
    <location>
        <begin position="12"/>
        <end position="76"/>
    </location>
</feature>
<sequence>MASHRPDSGYRLDEIDRRIIYALMADARNTSAPMIAEEVSVSPATIRNRIDQLEDHGIIRDYHTSVDFERAEGGLTTLFQCNVSVENREAIAQQVSAIPGVINVRKLMTGRRNLHVVAVGADTQSLERIGRALSELGAEIEDEDLVQDEISRPYTPYGPDETATDPTPTDVISLTGDANVVEVTVSSDSEIRGYTLEEAGSRGVLPDDLLIVAIERDGTVLTPRGETTIRADDVVTVLSRDGIDDRTLHSFRPPAAEPVSDSEPIDP</sequence>
<dbReference type="InterPro" id="IPR019888">
    <property type="entry name" value="Tscrpt_reg_AsnC-like"/>
</dbReference>
<evidence type="ECO:0000256" key="4">
    <source>
        <dbReference type="SAM" id="MobiDB-lite"/>
    </source>
</evidence>
<dbReference type="PROSITE" id="PS50956">
    <property type="entry name" value="HTH_ASNC_2"/>
    <property type="match status" value="1"/>
</dbReference>
<evidence type="ECO:0000313" key="7">
    <source>
        <dbReference type="EMBL" id="SFS67566.1"/>
    </source>
</evidence>
<dbReference type="SMART" id="SM00344">
    <property type="entry name" value="HTH_ASNC"/>
    <property type="match status" value="1"/>
</dbReference>
<organism evidence="7 8">
    <name type="scientific">Halostagnicola kamekurae</name>
    <dbReference type="NCBI Taxonomy" id="619731"/>
    <lineage>
        <taxon>Archaea</taxon>
        <taxon>Methanobacteriati</taxon>
        <taxon>Methanobacteriota</taxon>
        <taxon>Stenosarchaea group</taxon>
        <taxon>Halobacteria</taxon>
        <taxon>Halobacteriales</taxon>
        <taxon>Natrialbaceae</taxon>
        <taxon>Halostagnicola</taxon>
    </lineage>
</organism>
<dbReference type="SUPFAM" id="SSF116726">
    <property type="entry name" value="TrkA C-terminal domain-like"/>
    <property type="match status" value="1"/>
</dbReference>
<dbReference type="EMBL" id="FOZS01000002">
    <property type="protein sequence ID" value="SFS67566.1"/>
    <property type="molecule type" value="Genomic_DNA"/>
</dbReference>
<evidence type="ECO:0000259" key="6">
    <source>
        <dbReference type="PROSITE" id="PS51202"/>
    </source>
</evidence>
<proteinExistence type="predicted"/>
<dbReference type="InterPro" id="IPR036721">
    <property type="entry name" value="RCK_C_sf"/>
</dbReference>
<dbReference type="Proteomes" id="UP000199199">
    <property type="component" value="Unassembled WGS sequence"/>
</dbReference>
<dbReference type="SUPFAM" id="SSF46785">
    <property type="entry name" value="Winged helix' DNA-binding domain"/>
    <property type="match status" value="1"/>
</dbReference>
<dbReference type="Pfam" id="PF13404">
    <property type="entry name" value="HTH_AsnC-type"/>
    <property type="match status" value="1"/>
</dbReference>
<dbReference type="GO" id="GO:0043200">
    <property type="term" value="P:response to amino acid"/>
    <property type="evidence" value="ECO:0007669"/>
    <property type="project" value="TreeGrafter"/>
</dbReference>
<dbReference type="CDD" id="cd00090">
    <property type="entry name" value="HTH_ARSR"/>
    <property type="match status" value="1"/>
</dbReference>
<dbReference type="GO" id="GO:0008324">
    <property type="term" value="F:monoatomic cation transmembrane transporter activity"/>
    <property type="evidence" value="ECO:0007669"/>
    <property type="project" value="InterPro"/>
</dbReference>
<dbReference type="InterPro" id="IPR036388">
    <property type="entry name" value="WH-like_DNA-bd_sf"/>
</dbReference>
<dbReference type="PANTHER" id="PTHR30154">
    <property type="entry name" value="LEUCINE-RESPONSIVE REGULATORY PROTEIN"/>
    <property type="match status" value="1"/>
</dbReference>
<accession>A0A1I6RSE8</accession>
<dbReference type="InterPro" id="IPR036390">
    <property type="entry name" value="WH_DNA-bd_sf"/>
</dbReference>
<dbReference type="InterPro" id="IPR006037">
    <property type="entry name" value="RCK_C"/>
</dbReference>